<evidence type="ECO:0000256" key="8">
    <source>
        <dbReference type="ARBA" id="ARBA00023136"/>
    </source>
</evidence>
<evidence type="ECO:0000256" key="7">
    <source>
        <dbReference type="ARBA" id="ARBA00022989"/>
    </source>
</evidence>
<dbReference type="PANTHER" id="PTHR33695">
    <property type="entry name" value="LIPOPROTEIN SIGNAL PEPTIDASE"/>
    <property type="match status" value="1"/>
</dbReference>
<keyword evidence="3 9" id="KW-0645">Protease</keyword>
<comment type="catalytic activity">
    <reaction evidence="9 10">
        <text>Release of signal peptides from bacterial membrane prolipoproteins. Hydrolyzes -Xaa-Yaa-Zaa-|-(S,diacylglyceryl)Cys-, in which Xaa is hydrophobic (preferably Leu), and Yaa (Ala or Ser) and Zaa (Gly or Ala) have small, neutral side chains.</text>
        <dbReference type="EC" id="3.4.23.36"/>
    </reaction>
</comment>
<feature type="active site" evidence="9">
    <location>
        <position position="112"/>
    </location>
</feature>
<evidence type="ECO:0000313" key="13">
    <source>
        <dbReference type="Proteomes" id="UP000288812"/>
    </source>
</evidence>
<evidence type="ECO:0000256" key="4">
    <source>
        <dbReference type="ARBA" id="ARBA00022692"/>
    </source>
</evidence>
<sequence length="159" mass="17998">MGVFFFSILLVLIDQLSKFFVVRFLKGNAPVVVIEDVLNFYYLENRGAAFGIMQNKRIVFIAITVIVIAVLVSLLYKNYENSSLMLKASISLIIGGTLGNFIDRIRLHYVVDFISINIKKINFQFAVFNLADVFIVVGTILLILIVLLHDNPKRIKNAN</sequence>
<keyword evidence="13" id="KW-1185">Reference proteome</keyword>
<gene>
    <name evidence="9 12" type="primary">lspA</name>
    <name evidence="12" type="ORF">EF514_02535</name>
</gene>
<dbReference type="PROSITE" id="PS00855">
    <property type="entry name" value="SPASE_II"/>
    <property type="match status" value="1"/>
</dbReference>
<keyword evidence="2 9" id="KW-1003">Cell membrane</keyword>
<dbReference type="PRINTS" id="PR00781">
    <property type="entry name" value="LIPOSIGPTASE"/>
</dbReference>
<evidence type="ECO:0000256" key="5">
    <source>
        <dbReference type="ARBA" id="ARBA00022750"/>
    </source>
</evidence>
<evidence type="ECO:0000256" key="9">
    <source>
        <dbReference type="HAMAP-Rule" id="MF_00161"/>
    </source>
</evidence>
<feature type="transmembrane region" description="Helical" evidence="9">
    <location>
        <begin position="84"/>
        <end position="102"/>
    </location>
</feature>
<keyword evidence="8 9" id="KW-0472">Membrane</keyword>
<comment type="subcellular location">
    <subcellularLocation>
        <location evidence="9">Cell membrane</location>
        <topology evidence="9">Multi-pass membrane protein</topology>
    </subcellularLocation>
</comment>
<dbReference type="NCBIfam" id="TIGR00077">
    <property type="entry name" value="lspA"/>
    <property type="match status" value="1"/>
</dbReference>
<name>A0A437S8J8_9FIRM</name>
<dbReference type="GO" id="GO:0005886">
    <property type="term" value="C:plasma membrane"/>
    <property type="evidence" value="ECO:0007669"/>
    <property type="project" value="UniProtKB-SubCell"/>
</dbReference>
<dbReference type="HAMAP" id="MF_00161">
    <property type="entry name" value="LspA"/>
    <property type="match status" value="1"/>
</dbReference>
<reference evidence="12 13" key="1">
    <citation type="submission" date="2018-11" db="EMBL/GenBank/DDBJ databases">
        <title>Genome sequencing and assembly of Anaerosphaera sp. nov., GS7-6-2.</title>
        <authorList>
            <person name="Rettenmaier R."/>
            <person name="Liebl W."/>
            <person name="Zverlov V."/>
        </authorList>
    </citation>
    <scope>NUCLEOTIDE SEQUENCE [LARGE SCALE GENOMIC DNA]</scope>
    <source>
        <strain evidence="12 13">GS7-6-2</strain>
    </source>
</reference>
<keyword evidence="6 9" id="KW-0378">Hydrolase</keyword>
<evidence type="ECO:0000256" key="11">
    <source>
        <dbReference type="RuleBase" id="RU004181"/>
    </source>
</evidence>
<dbReference type="PANTHER" id="PTHR33695:SF1">
    <property type="entry name" value="LIPOPROTEIN SIGNAL PEPTIDASE"/>
    <property type="match status" value="1"/>
</dbReference>
<dbReference type="EC" id="3.4.23.36" evidence="9"/>
<comment type="function">
    <text evidence="9 10">This protein specifically catalyzes the removal of signal peptides from prolipoproteins.</text>
</comment>
<organism evidence="12 13">
    <name type="scientific">Anaerosphaera multitolerans</name>
    <dbReference type="NCBI Taxonomy" id="2487351"/>
    <lineage>
        <taxon>Bacteria</taxon>
        <taxon>Bacillati</taxon>
        <taxon>Bacillota</taxon>
        <taxon>Tissierellia</taxon>
        <taxon>Tissierellales</taxon>
        <taxon>Peptoniphilaceae</taxon>
        <taxon>Anaerosphaera</taxon>
    </lineage>
</organism>
<comment type="similarity">
    <text evidence="1 9 11">Belongs to the peptidase A8 family.</text>
</comment>
<evidence type="ECO:0000256" key="2">
    <source>
        <dbReference type="ARBA" id="ARBA00022475"/>
    </source>
</evidence>
<feature type="transmembrane region" description="Helical" evidence="9">
    <location>
        <begin position="58"/>
        <end position="77"/>
    </location>
</feature>
<evidence type="ECO:0000256" key="6">
    <source>
        <dbReference type="ARBA" id="ARBA00022801"/>
    </source>
</evidence>
<dbReference type="OrthoDB" id="9810259at2"/>
<dbReference type="Pfam" id="PF01252">
    <property type="entry name" value="Peptidase_A8"/>
    <property type="match status" value="1"/>
</dbReference>
<keyword evidence="4 9" id="KW-0812">Transmembrane</keyword>
<keyword evidence="5 9" id="KW-0064">Aspartyl protease</keyword>
<protein>
    <recommendedName>
        <fullName evidence="9">Lipoprotein signal peptidase</fullName>
        <ecNumber evidence="9">3.4.23.36</ecNumber>
    </recommendedName>
    <alternativeName>
        <fullName evidence="9">Prolipoprotein signal peptidase</fullName>
    </alternativeName>
    <alternativeName>
        <fullName evidence="9">Signal peptidase II</fullName>
        <shortName evidence="9">SPase II</shortName>
    </alternativeName>
</protein>
<dbReference type="RefSeq" id="WP_127723514.1">
    <property type="nucleotide sequence ID" value="NZ_RLIH01000003.1"/>
</dbReference>
<dbReference type="Proteomes" id="UP000288812">
    <property type="component" value="Unassembled WGS sequence"/>
</dbReference>
<dbReference type="GO" id="GO:0006508">
    <property type="term" value="P:proteolysis"/>
    <property type="evidence" value="ECO:0007669"/>
    <property type="project" value="UniProtKB-KW"/>
</dbReference>
<keyword evidence="7 9" id="KW-1133">Transmembrane helix</keyword>
<proteinExistence type="inferred from homology"/>
<evidence type="ECO:0000313" key="12">
    <source>
        <dbReference type="EMBL" id="RVU55168.1"/>
    </source>
</evidence>
<accession>A0A437S8J8</accession>
<dbReference type="AlphaFoldDB" id="A0A437S8J8"/>
<comment type="caution">
    <text evidence="9">Lacks conserved residue(s) required for the propagation of feature annotation.</text>
</comment>
<comment type="caution">
    <text evidence="12">The sequence shown here is derived from an EMBL/GenBank/DDBJ whole genome shotgun (WGS) entry which is preliminary data.</text>
</comment>
<dbReference type="GO" id="GO:0004190">
    <property type="term" value="F:aspartic-type endopeptidase activity"/>
    <property type="evidence" value="ECO:0007669"/>
    <property type="project" value="UniProtKB-UniRule"/>
</dbReference>
<feature type="transmembrane region" description="Helical" evidence="9">
    <location>
        <begin position="122"/>
        <end position="148"/>
    </location>
</feature>
<feature type="active site" evidence="9">
    <location>
        <position position="132"/>
    </location>
</feature>
<comment type="pathway">
    <text evidence="9">Protein modification; lipoprotein biosynthesis (signal peptide cleavage).</text>
</comment>
<evidence type="ECO:0000256" key="1">
    <source>
        <dbReference type="ARBA" id="ARBA00006139"/>
    </source>
</evidence>
<dbReference type="EMBL" id="RLIH01000003">
    <property type="protein sequence ID" value="RVU55168.1"/>
    <property type="molecule type" value="Genomic_DNA"/>
</dbReference>
<dbReference type="InterPro" id="IPR001872">
    <property type="entry name" value="Peptidase_A8"/>
</dbReference>
<dbReference type="UniPathway" id="UPA00665"/>
<evidence type="ECO:0000256" key="3">
    <source>
        <dbReference type="ARBA" id="ARBA00022670"/>
    </source>
</evidence>
<evidence type="ECO:0000256" key="10">
    <source>
        <dbReference type="RuleBase" id="RU000594"/>
    </source>
</evidence>